<dbReference type="EMBL" id="JBHSWH010000001">
    <property type="protein sequence ID" value="MFC6707101.1"/>
    <property type="molecule type" value="Genomic_DNA"/>
</dbReference>
<name>A0ABW2AJT1_9MICO</name>
<evidence type="ECO:0000259" key="1">
    <source>
        <dbReference type="PROSITE" id="PS50914"/>
    </source>
</evidence>
<feature type="domain" description="BON" evidence="1">
    <location>
        <begin position="86"/>
        <end position="153"/>
    </location>
</feature>
<comment type="caution">
    <text evidence="2">The sequence shown here is derived from an EMBL/GenBank/DDBJ whole genome shotgun (WGS) entry which is preliminary data.</text>
</comment>
<dbReference type="Gene3D" id="3.30.1340.30">
    <property type="match status" value="3"/>
</dbReference>
<dbReference type="InterPro" id="IPR051686">
    <property type="entry name" value="Lipoprotein_DolP"/>
</dbReference>
<gene>
    <name evidence="2" type="ORF">ACFQDH_18040</name>
</gene>
<dbReference type="PANTHER" id="PTHR34606">
    <property type="entry name" value="BON DOMAIN-CONTAINING PROTEIN"/>
    <property type="match status" value="1"/>
</dbReference>
<evidence type="ECO:0000313" key="3">
    <source>
        <dbReference type="Proteomes" id="UP001596298"/>
    </source>
</evidence>
<keyword evidence="3" id="KW-1185">Reference proteome</keyword>
<dbReference type="PANTHER" id="PTHR34606:SF15">
    <property type="entry name" value="BON DOMAIN-CONTAINING PROTEIN"/>
    <property type="match status" value="1"/>
</dbReference>
<dbReference type="RefSeq" id="WP_382403769.1">
    <property type="nucleotide sequence ID" value="NZ_JBHSWH010000001.1"/>
</dbReference>
<protein>
    <submittedName>
        <fullName evidence="2">BON domain-containing protein</fullName>
    </submittedName>
</protein>
<dbReference type="Pfam" id="PF04972">
    <property type="entry name" value="BON"/>
    <property type="match status" value="3"/>
</dbReference>
<sequence length="226" mass="24348">MTQTHAQTQTATDHELKTSVTEELSWASNVNADHIGVSVNRGAITLSGQVNTYPEKSAAVAAALRVAGVTSVADEIAVWSHRADRDDTGIAAHARQALESSASVPHTVQAVVHEHQVTLTGSVPWNYQRNVAGRLMENLPGVYSVQNDIKIVPQLPFAADTAKQNIRAALLRNAQVEADHIHVHTNGTEIELTGKVQTWAERSQAGHIAWNTPGVTKVHNNLHIAP</sequence>
<evidence type="ECO:0000313" key="2">
    <source>
        <dbReference type="EMBL" id="MFC6707101.1"/>
    </source>
</evidence>
<accession>A0ABW2AJT1</accession>
<reference evidence="3" key="1">
    <citation type="journal article" date="2019" name="Int. J. Syst. Evol. Microbiol.">
        <title>The Global Catalogue of Microorganisms (GCM) 10K type strain sequencing project: providing services to taxonomists for standard genome sequencing and annotation.</title>
        <authorList>
            <consortium name="The Broad Institute Genomics Platform"/>
            <consortium name="The Broad Institute Genome Sequencing Center for Infectious Disease"/>
            <person name="Wu L."/>
            <person name="Ma J."/>
        </authorList>
    </citation>
    <scope>NUCLEOTIDE SEQUENCE [LARGE SCALE GENOMIC DNA]</scope>
    <source>
        <strain evidence="3">CCUG 58127</strain>
    </source>
</reference>
<feature type="domain" description="BON" evidence="1">
    <location>
        <begin position="158"/>
        <end position="226"/>
    </location>
</feature>
<dbReference type="PROSITE" id="PS50914">
    <property type="entry name" value="BON"/>
    <property type="match status" value="3"/>
</dbReference>
<proteinExistence type="predicted"/>
<dbReference type="SMART" id="SM00749">
    <property type="entry name" value="BON"/>
    <property type="match status" value="2"/>
</dbReference>
<dbReference type="InterPro" id="IPR007055">
    <property type="entry name" value="BON_dom"/>
</dbReference>
<dbReference type="Proteomes" id="UP001596298">
    <property type="component" value="Unassembled WGS sequence"/>
</dbReference>
<dbReference type="InterPro" id="IPR014004">
    <property type="entry name" value="Transpt-assoc_nodulatn_dom_bac"/>
</dbReference>
<organism evidence="2 3">
    <name type="scientific">Flexivirga alba</name>
    <dbReference type="NCBI Taxonomy" id="702742"/>
    <lineage>
        <taxon>Bacteria</taxon>
        <taxon>Bacillati</taxon>
        <taxon>Actinomycetota</taxon>
        <taxon>Actinomycetes</taxon>
        <taxon>Micrococcales</taxon>
        <taxon>Dermacoccaceae</taxon>
        <taxon>Flexivirga</taxon>
    </lineage>
</organism>
<feature type="domain" description="BON" evidence="1">
    <location>
        <begin position="12"/>
        <end position="80"/>
    </location>
</feature>